<dbReference type="Pfam" id="PF01582">
    <property type="entry name" value="TIR"/>
    <property type="match status" value="1"/>
</dbReference>
<dbReference type="InterPro" id="IPR055414">
    <property type="entry name" value="LRR_R13L4/SHOC2-like"/>
</dbReference>
<feature type="modified residue" description="N6-(pyridoxal phosphate)lysine" evidence="5">
    <location>
        <position position="1143"/>
    </location>
</feature>
<dbReference type="SUPFAM" id="SSF46785">
    <property type="entry name" value="Winged helix' DNA-binding domain"/>
    <property type="match status" value="1"/>
</dbReference>
<sequence length="1347" mass="152125">MASSSTSSIPMTSFKYDVFLSFRGEDTRTSFVDHLYHALKQENIDTYKDDENLERGRKISKELIQAIEESRFHVVVFSKNYASSSWCLDELVKIVECQNTKTGHTIYPIFYDVEPTQVRKQSGEFGKAFSKHENDENAQKWRKKWRKALVEATSYSGKDLTVDKYEVEFIKKVVKEISSKLPSISTDENLVGMRTRMNSVLSSLNAFSDEFCMIGIWGIGGGGKTTLARAIFDQISFQFEGKSFVANVREVSKPDFSGLNKLQQQVLRDVSNDQGITINNVFDGKNLLKKKMSGRKEVNTLMDEEAICLLSRCAFRTWSPIPGYEELSEKVVRYADGLPLTITVLGSSLCDEKKHVWIDTLKRLEKIPLKETVQKLEISYMGLDDDCKEIFLDVACILKRWEEEEAIRALESCGFHAIHGLSVLEKKSLITIRDGRLDMHDHIQEMGRHIVRHLHPNEPYKHSRLWVTEEIKDILANNQGTEATCIILFTSSEINQEVLTKVSQYFPNSLQYLEWPSYPFYSLPKTFQARHLVGLRMSGSIMEQLWEDGERKVLDKLRFLDLSCSNLRSFDLGLTPNLEASKHEERVVEFGMSLECPQLECLELDIPNLRALDLGSTPNLKTLKLERCHRLVELRVHIERCKLKTLCLPCQHLRTFDLGLTRSFESLTLDENDDSVELFIPNKWAQLESLSLIKYKFRTFELTPNLKTLILDDCDLVEFHVPDGDLKLESLTIRRCSKLKILDLGQTPNLESLCLEECSSLVKLHAPVAGVKLLINIKGHLSRDSVDIRTLQWDSSLPKFEFECSYKEDLPSSIGNVEKLISEGLFCACTDLESFFGRICGLQRLTKLQLEGNISEVPKDIDRLQCLEELSLWYTKIKRLPDSICRLKHLKSLQLSYCKLLEKLPEDLGRLECLEILWLNGCKVLRDIPHSICRMKSLRIFSLFGCNRVEELPEELGRLECLGYLNIRGTCINNLPQSILLLREQGLRISRPDNRTRATTTTISFKSDVLEVVVATISDLMVWRWRFGGEGCGRDGGGGGCGGGGWWRWCWCGCGGYGCGGGLEVVGIGGGGGGDGWVVVDDDEDVGEEKDTGIVQPQPSSMAAQAVEGVAVTALRSVFHRVRQAAERSGRRVDDVRVVAVSKTKPVSLVRQVYDAGHRCFGENYVQEFIEKAPQLPKDIDWHFIGHLQSNKAKSLLAAVPNLSMVQGVDNEKIANHLDRAVSSVGRKPLAVMVQVNTSGEKSKSGVEPTNCVELVKHVKFSCPNLVFSGLMTIGMPDYTSTPENFKTLSRCRVEICKELGMTENECELSMGMSGDFELAIEMGSTNVRIGSTIFGPRDYPKKQQPQ</sequence>
<dbReference type="SMART" id="SM00255">
    <property type="entry name" value="TIR"/>
    <property type="match status" value="1"/>
</dbReference>
<dbReference type="Gene3D" id="3.80.10.10">
    <property type="entry name" value="Ribonuclease Inhibitor"/>
    <property type="match status" value="2"/>
</dbReference>
<dbReference type="InterPro" id="IPR044974">
    <property type="entry name" value="Disease_R_plants"/>
</dbReference>
<dbReference type="Gene3D" id="3.20.20.10">
    <property type="entry name" value="Alanine racemase"/>
    <property type="match status" value="1"/>
</dbReference>
<dbReference type="GO" id="GO:0030170">
    <property type="term" value="F:pyridoxal phosphate binding"/>
    <property type="evidence" value="ECO:0007669"/>
    <property type="project" value="UniProtKB-UniRule"/>
</dbReference>
<dbReference type="InterPro" id="IPR002182">
    <property type="entry name" value="NB-ARC"/>
</dbReference>
<comment type="similarity">
    <text evidence="5">Belongs to the pyridoxal phosphate-binding protein YggS/PROSC family.</text>
</comment>
<feature type="domain" description="TIR" evidence="6">
    <location>
        <begin position="14"/>
        <end position="181"/>
    </location>
</feature>
<dbReference type="CDD" id="cd06822">
    <property type="entry name" value="PLPDE_III_YBL036c_euk"/>
    <property type="match status" value="1"/>
</dbReference>
<evidence type="ECO:0000256" key="4">
    <source>
        <dbReference type="ARBA" id="ARBA00023027"/>
    </source>
</evidence>
<keyword evidence="5" id="KW-0663">Pyridoxal phosphate</keyword>
<dbReference type="InterPro" id="IPR000157">
    <property type="entry name" value="TIR_dom"/>
</dbReference>
<dbReference type="Gene3D" id="3.40.50.300">
    <property type="entry name" value="P-loop containing nucleotide triphosphate hydrolases"/>
    <property type="match status" value="1"/>
</dbReference>
<dbReference type="FunFam" id="3.20.20.10:FF:000014">
    <property type="entry name" value="Pyridoxal phosphate homeostasis protein"/>
    <property type="match status" value="1"/>
</dbReference>
<evidence type="ECO:0000313" key="7">
    <source>
        <dbReference type="EMBL" id="KAJ9563012.1"/>
    </source>
</evidence>
<dbReference type="InterPro" id="IPR035897">
    <property type="entry name" value="Toll_tir_struct_dom_sf"/>
</dbReference>
<dbReference type="SUPFAM" id="SSF52200">
    <property type="entry name" value="Toll/Interleukin receptor TIR domain"/>
    <property type="match status" value="1"/>
</dbReference>
<dbReference type="FunFam" id="3.40.50.10140:FF:000007">
    <property type="entry name" value="Disease resistance protein (TIR-NBS-LRR class)"/>
    <property type="match status" value="1"/>
</dbReference>
<evidence type="ECO:0000256" key="3">
    <source>
        <dbReference type="ARBA" id="ARBA00022821"/>
    </source>
</evidence>
<dbReference type="NCBIfam" id="TIGR00044">
    <property type="entry name" value="YggS family pyridoxal phosphate-dependent enzyme"/>
    <property type="match status" value="1"/>
</dbReference>
<comment type="function">
    <text evidence="5">Pyridoxal 5'-phosphate (PLP)-binding protein, which may be involved in intracellular homeostatic regulation of pyridoxal 5'-phosphate (PLP), the active form of vitamin B6.</text>
</comment>
<dbReference type="SUPFAM" id="SSF52540">
    <property type="entry name" value="P-loop containing nucleoside triphosphate hydrolases"/>
    <property type="match status" value="1"/>
</dbReference>
<dbReference type="InterPro" id="IPR032675">
    <property type="entry name" value="LRR_dom_sf"/>
</dbReference>
<name>A0AA38WJ83_9ASTR</name>
<evidence type="ECO:0000256" key="5">
    <source>
        <dbReference type="HAMAP-Rule" id="MF_03225"/>
    </source>
</evidence>
<accession>A0AA38WJ83</accession>
<dbReference type="InterPro" id="IPR001608">
    <property type="entry name" value="Ala_racemase_N"/>
</dbReference>
<dbReference type="InterPro" id="IPR029066">
    <property type="entry name" value="PLP-binding_barrel"/>
</dbReference>
<keyword evidence="1" id="KW-0433">Leucine-rich repeat</keyword>
<dbReference type="InterPro" id="IPR036390">
    <property type="entry name" value="WH_DNA-bd_sf"/>
</dbReference>
<comment type="caution">
    <text evidence="7">The sequence shown here is derived from an EMBL/GenBank/DDBJ whole genome shotgun (WGS) entry which is preliminary data.</text>
</comment>
<dbReference type="PANTHER" id="PTHR11017">
    <property type="entry name" value="LEUCINE-RICH REPEAT-CONTAINING PROTEIN"/>
    <property type="match status" value="1"/>
</dbReference>
<dbReference type="PROSITE" id="PS01211">
    <property type="entry name" value="UPF0001"/>
    <property type="match status" value="1"/>
</dbReference>
<dbReference type="SUPFAM" id="SSF51419">
    <property type="entry name" value="PLP-binding barrel"/>
    <property type="match status" value="1"/>
</dbReference>
<dbReference type="PRINTS" id="PR00364">
    <property type="entry name" value="DISEASERSIST"/>
</dbReference>
<dbReference type="HAMAP" id="MF_02087">
    <property type="entry name" value="PLP_homeostasis"/>
    <property type="match status" value="1"/>
</dbReference>
<dbReference type="Pfam" id="PF23598">
    <property type="entry name" value="LRR_14"/>
    <property type="match status" value="1"/>
</dbReference>
<keyword evidence="4" id="KW-0520">NAD</keyword>
<dbReference type="Pfam" id="PF01168">
    <property type="entry name" value="Ala_racemase_N"/>
    <property type="match status" value="1"/>
</dbReference>
<keyword evidence="8" id="KW-1185">Reference proteome</keyword>
<dbReference type="Proteomes" id="UP001172457">
    <property type="component" value="Chromosome 2"/>
</dbReference>
<dbReference type="SUPFAM" id="SSF52058">
    <property type="entry name" value="L domain-like"/>
    <property type="match status" value="2"/>
</dbReference>
<dbReference type="PANTHER" id="PTHR11017:SF544">
    <property type="entry name" value="ADP-RIBOSYL CYCLASE_CYCLIC ADP-RIBOSE HYDROLASE"/>
    <property type="match status" value="1"/>
</dbReference>
<evidence type="ECO:0000256" key="1">
    <source>
        <dbReference type="ARBA" id="ARBA00022614"/>
    </source>
</evidence>
<dbReference type="InterPro" id="IPR011078">
    <property type="entry name" value="PyrdxlP_homeostasis"/>
</dbReference>
<reference evidence="7" key="1">
    <citation type="submission" date="2023-03" db="EMBL/GenBank/DDBJ databases">
        <title>Chromosome-scale reference genome and RAD-based genetic map of yellow starthistle (Centaurea solstitialis) reveal putative structural variation and QTLs associated with invader traits.</title>
        <authorList>
            <person name="Reatini B."/>
            <person name="Cang F.A."/>
            <person name="Jiang Q."/>
            <person name="Mckibben M.T.W."/>
            <person name="Barker M.S."/>
            <person name="Rieseberg L.H."/>
            <person name="Dlugosch K.M."/>
        </authorList>
    </citation>
    <scope>NUCLEOTIDE SEQUENCE</scope>
    <source>
        <strain evidence="7">CAN-66</strain>
        <tissue evidence="7">Leaf</tissue>
    </source>
</reference>
<dbReference type="Gene3D" id="1.10.8.430">
    <property type="entry name" value="Helical domain of apoptotic protease-activating factors"/>
    <property type="match status" value="1"/>
</dbReference>
<evidence type="ECO:0000313" key="8">
    <source>
        <dbReference type="Proteomes" id="UP001172457"/>
    </source>
</evidence>
<dbReference type="Pfam" id="PF23282">
    <property type="entry name" value="WHD_ROQ1"/>
    <property type="match status" value="1"/>
</dbReference>
<dbReference type="GO" id="GO:0007165">
    <property type="term" value="P:signal transduction"/>
    <property type="evidence" value="ECO:0007669"/>
    <property type="project" value="InterPro"/>
</dbReference>
<dbReference type="GO" id="GO:0006952">
    <property type="term" value="P:defense response"/>
    <property type="evidence" value="ECO:0007669"/>
    <property type="project" value="UniProtKB-KW"/>
</dbReference>
<dbReference type="Gene3D" id="3.40.50.10140">
    <property type="entry name" value="Toll/interleukin-1 receptor homology (TIR) domain"/>
    <property type="match status" value="1"/>
</dbReference>
<evidence type="ECO:0000259" key="6">
    <source>
        <dbReference type="PROSITE" id="PS50104"/>
    </source>
</evidence>
<keyword evidence="2" id="KW-0677">Repeat</keyword>
<dbReference type="EMBL" id="JARYMX010000002">
    <property type="protein sequence ID" value="KAJ9563012.1"/>
    <property type="molecule type" value="Genomic_DNA"/>
</dbReference>
<proteinExistence type="inferred from homology"/>
<dbReference type="InterPro" id="IPR042197">
    <property type="entry name" value="Apaf_helical"/>
</dbReference>
<dbReference type="InterPro" id="IPR058192">
    <property type="entry name" value="WHD_ROQ1-like"/>
</dbReference>
<protein>
    <recommendedName>
        <fullName evidence="5">Pyridoxal phosphate homeostasis protein</fullName>
        <shortName evidence="5">PLP homeostasis protein</shortName>
    </recommendedName>
</protein>
<keyword evidence="3" id="KW-0611">Plant defense</keyword>
<evidence type="ECO:0000256" key="2">
    <source>
        <dbReference type="ARBA" id="ARBA00022737"/>
    </source>
</evidence>
<dbReference type="InterPro" id="IPR027417">
    <property type="entry name" value="P-loop_NTPase"/>
</dbReference>
<dbReference type="Pfam" id="PF00931">
    <property type="entry name" value="NB-ARC"/>
    <property type="match status" value="1"/>
</dbReference>
<gene>
    <name evidence="7" type="ORF">OSB04_008172</name>
</gene>
<organism evidence="7 8">
    <name type="scientific">Centaurea solstitialis</name>
    <name type="common">yellow star-thistle</name>
    <dbReference type="NCBI Taxonomy" id="347529"/>
    <lineage>
        <taxon>Eukaryota</taxon>
        <taxon>Viridiplantae</taxon>
        <taxon>Streptophyta</taxon>
        <taxon>Embryophyta</taxon>
        <taxon>Tracheophyta</taxon>
        <taxon>Spermatophyta</taxon>
        <taxon>Magnoliopsida</taxon>
        <taxon>eudicotyledons</taxon>
        <taxon>Gunneridae</taxon>
        <taxon>Pentapetalae</taxon>
        <taxon>asterids</taxon>
        <taxon>campanulids</taxon>
        <taxon>Asterales</taxon>
        <taxon>Asteraceae</taxon>
        <taxon>Carduoideae</taxon>
        <taxon>Cardueae</taxon>
        <taxon>Centaureinae</taxon>
        <taxon>Centaurea</taxon>
    </lineage>
</organism>
<dbReference type="PROSITE" id="PS50104">
    <property type="entry name" value="TIR"/>
    <property type="match status" value="1"/>
</dbReference>